<keyword evidence="4" id="KW-0479">Metal-binding</keyword>
<evidence type="ECO:0000256" key="6">
    <source>
        <dbReference type="ARBA" id="ARBA00022833"/>
    </source>
</evidence>
<dbReference type="Pfam" id="PF01431">
    <property type="entry name" value="Peptidase_M13"/>
    <property type="match status" value="1"/>
</dbReference>
<evidence type="ECO:0000256" key="5">
    <source>
        <dbReference type="ARBA" id="ARBA00022801"/>
    </source>
</evidence>
<keyword evidence="6" id="KW-0862">Zinc</keyword>
<evidence type="ECO:0000313" key="12">
    <source>
        <dbReference type="Proteomes" id="UP000824755"/>
    </source>
</evidence>
<evidence type="ECO:0000259" key="9">
    <source>
        <dbReference type="Pfam" id="PF01431"/>
    </source>
</evidence>
<evidence type="ECO:0000256" key="1">
    <source>
        <dbReference type="ARBA" id="ARBA00001947"/>
    </source>
</evidence>
<dbReference type="Pfam" id="PF05649">
    <property type="entry name" value="Peptidase_M13_N"/>
    <property type="match status" value="1"/>
</dbReference>
<feature type="signal peptide" evidence="8">
    <location>
        <begin position="1"/>
        <end position="27"/>
    </location>
</feature>
<evidence type="ECO:0000256" key="4">
    <source>
        <dbReference type="ARBA" id="ARBA00022723"/>
    </source>
</evidence>
<evidence type="ECO:0000256" key="3">
    <source>
        <dbReference type="ARBA" id="ARBA00022670"/>
    </source>
</evidence>
<proteinExistence type="inferred from homology"/>
<dbReference type="PANTHER" id="PTHR11733:SF167">
    <property type="entry name" value="FI17812P1-RELATED"/>
    <property type="match status" value="1"/>
</dbReference>
<keyword evidence="12" id="KW-1185">Reference proteome</keyword>
<comment type="cofactor">
    <cofactor evidence="1">
        <name>Zn(2+)</name>
        <dbReference type="ChEBI" id="CHEBI:29105"/>
    </cofactor>
</comment>
<keyword evidence="3" id="KW-0645">Protease</keyword>
<dbReference type="PANTHER" id="PTHR11733">
    <property type="entry name" value="ZINC METALLOPROTEASE FAMILY M13 NEPRILYSIN-RELATED"/>
    <property type="match status" value="1"/>
</dbReference>
<dbReference type="EMBL" id="CP080544">
    <property type="protein sequence ID" value="QYR53655.1"/>
    <property type="molecule type" value="Genomic_DNA"/>
</dbReference>
<dbReference type="CDD" id="cd08662">
    <property type="entry name" value="M13"/>
    <property type="match status" value="1"/>
</dbReference>
<reference evidence="11 12" key="1">
    <citation type="submission" date="2021-08" db="EMBL/GenBank/DDBJ databases">
        <title>Lysobacter sp. strain CJ11 Genome sequencing and assembly.</title>
        <authorList>
            <person name="Kim I."/>
        </authorList>
    </citation>
    <scope>NUCLEOTIDE SEQUENCE [LARGE SCALE GENOMIC DNA]</scope>
    <source>
        <strain evidence="11 12">CJ11</strain>
    </source>
</reference>
<sequence>MKSIFPKRAALAAAIAVTMLAAGSAIAAKQTAGAKPKDDPSTPRFRVTDLDTSKRVCDDLSEYVNSKWLAANPIPSDRTTWGAFERLAQQSEEATHALSVKAAANTRATGAEKLVGDLFASGMDTKAREAMGATPLLAVFKEIDSLKTPADIARYMAVHNDDGMADAFNAGGGSDFKDATKVIAFAMQGGLSLPERAYYLEDGKDGSYKRIREAFVGHLKNQLVNAGVAPDAAAQQAAQTLSLETKLAEASLSPIERRDPAKNYNVVSMAEAQAANPNLDWANFWKAQGVNVDSFSLSQPKFFQALDGLVANEPVAVWQSYFRTHAAMSLAPYLSNKFQDEQFAFFGKTLKGQPEQRDLWKRVLGSVQGSTGEALGQLYVKEYFPASSKKAMEGLVADLSQALKARINQLDWMSPETKKKAMEKWASFKPMIGYPDKWRSWQGLSFKRNDYVGNILAARKFNSSYSMAKIGKPSDRSEWGMTPQTVNAYYNASKNVIVFPAAILQPPFFDPNADLAVNYGGIGAVIGHEMLHGYDDKGSQFDANGNFSNWWTESDRKGFTARTDKLVQQFDDYRSVDGLPVKGQLTLGENIADLGGLNVAFDALHAAMKRDGIKPDAKIDGLTYNQRFFMNWATVWRRNHRPEELKVRLNTDSHAPANFRAIGAPSNMPAFANAFQCKAGDAMVRDEAHRVVIW</sequence>
<name>A0ABX8WS33_9GAMM</name>
<evidence type="ECO:0000256" key="2">
    <source>
        <dbReference type="ARBA" id="ARBA00007357"/>
    </source>
</evidence>
<feature type="domain" description="Peptidase M13 N-terminal" evidence="10">
    <location>
        <begin position="57"/>
        <end position="435"/>
    </location>
</feature>
<evidence type="ECO:0000313" key="11">
    <source>
        <dbReference type="EMBL" id="QYR53655.1"/>
    </source>
</evidence>
<dbReference type="Proteomes" id="UP000824755">
    <property type="component" value="Chromosome"/>
</dbReference>
<comment type="similarity">
    <text evidence="2">Belongs to the peptidase M13 family.</text>
</comment>
<evidence type="ECO:0000256" key="8">
    <source>
        <dbReference type="SAM" id="SignalP"/>
    </source>
</evidence>
<dbReference type="PRINTS" id="PR00786">
    <property type="entry name" value="NEPRILYSIN"/>
</dbReference>
<organism evidence="11 12">
    <name type="scientific">Lysobacter soyae</name>
    <dbReference type="NCBI Taxonomy" id="2764185"/>
    <lineage>
        <taxon>Bacteria</taxon>
        <taxon>Pseudomonadati</taxon>
        <taxon>Pseudomonadota</taxon>
        <taxon>Gammaproteobacteria</taxon>
        <taxon>Lysobacterales</taxon>
        <taxon>Lysobacteraceae</taxon>
        <taxon>Lysobacter</taxon>
    </lineage>
</organism>
<keyword evidence="7" id="KW-0482">Metalloprotease</keyword>
<keyword evidence="5" id="KW-0378">Hydrolase</keyword>
<keyword evidence="8" id="KW-0732">Signal</keyword>
<dbReference type="PROSITE" id="PS51885">
    <property type="entry name" value="NEPRILYSIN"/>
    <property type="match status" value="1"/>
</dbReference>
<dbReference type="InterPro" id="IPR018497">
    <property type="entry name" value="Peptidase_M13_C"/>
</dbReference>
<feature type="chain" id="PRO_5047192271" evidence="8">
    <location>
        <begin position="28"/>
        <end position="694"/>
    </location>
</feature>
<evidence type="ECO:0000259" key="10">
    <source>
        <dbReference type="Pfam" id="PF05649"/>
    </source>
</evidence>
<dbReference type="InterPro" id="IPR000718">
    <property type="entry name" value="Peptidase_M13"/>
</dbReference>
<feature type="domain" description="Peptidase M13 C-terminal" evidence="9">
    <location>
        <begin position="487"/>
        <end position="691"/>
    </location>
</feature>
<dbReference type="SUPFAM" id="SSF55486">
    <property type="entry name" value="Metalloproteases ('zincins'), catalytic domain"/>
    <property type="match status" value="1"/>
</dbReference>
<dbReference type="InterPro" id="IPR042089">
    <property type="entry name" value="Peptidase_M13_dom_2"/>
</dbReference>
<dbReference type="Gene3D" id="3.40.390.10">
    <property type="entry name" value="Collagenase (Catalytic Domain)"/>
    <property type="match status" value="1"/>
</dbReference>
<dbReference type="Gene3D" id="1.10.1380.10">
    <property type="entry name" value="Neutral endopeptidase , domain2"/>
    <property type="match status" value="1"/>
</dbReference>
<protein>
    <submittedName>
        <fullName evidence="11">Peptidase</fullName>
    </submittedName>
</protein>
<accession>A0ABX8WS33</accession>
<evidence type="ECO:0000256" key="7">
    <source>
        <dbReference type="ARBA" id="ARBA00023049"/>
    </source>
</evidence>
<gene>
    <name evidence="11" type="ORF">H8L67_03970</name>
</gene>
<dbReference type="InterPro" id="IPR024079">
    <property type="entry name" value="MetalloPept_cat_dom_sf"/>
</dbReference>
<dbReference type="InterPro" id="IPR008753">
    <property type="entry name" value="Peptidase_M13_N"/>
</dbReference>